<evidence type="ECO:0000313" key="5">
    <source>
        <dbReference type="Proteomes" id="UP000695026"/>
    </source>
</evidence>
<dbReference type="InterPro" id="IPR028246">
    <property type="entry name" value="CATSPERG"/>
</dbReference>
<keyword evidence="2" id="KW-0472">Membrane</keyword>
<dbReference type="Proteomes" id="UP000695026">
    <property type="component" value="Unplaced"/>
</dbReference>
<dbReference type="InterPro" id="IPR053873">
    <property type="entry name" value="CATSPERG_C"/>
</dbReference>
<dbReference type="GO" id="GO:0097228">
    <property type="term" value="C:sperm principal piece"/>
    <property type="evidence" value="ECO:0007669"/>
    <property type="project" value="InterPro"/>
</dbReference>
<evidence type="ECO:0000259" key="3">
    <source>
        <dbReference type="Pfam" id="PF22846"/>
    </source>
</evidence>
<evidence type="ECO:0000259" key="4">
    <source>
        <dbReference type="Pfam" id="PF22851"/>
    </source>
</evidence>
<evidence type="ECO:0000256" key="2">
    <source>
        <dbReference type="SAM" id="Phobius"/>
    </source>
</evidence>
<feature type="domain" description="CATSPERG C-terminal" evidence="3">
    <location>
        <begin position="277"/>
        <end position="476"/>
    </location>
</feature>
<dbReference type="OMA" id="PIFTHEY"/>
<dbReference type="AlphaFoldDB" id="A0A9F5ISF7"/>
<dbReference type="KEGG" id="pbi:112542329"/>
<reference evidence="6" key="1">
    <citation type="submission" date="2025-08" db="UniProtKB">
        <authorList>
            <consortium name="RefSeq"/>
        </authorList>
    </citation>
    <scope>IDENTIFICATION</scope>
    <source>
        <tissue evidence="6">Liver</tissue>
    </source>
</reference>
<organism evidence="5 6">
    <name type="scientific">Python bivittatus</name>
    <name type="common">Burmese python</name>
    <name type="synonym">Python molurus bivittatus</name>
    <dbReference type="NCBI Taxonomy" id="176946"/>
    <lineage>
        <taxon>Eukaryota</taxon>
        <taxon>Metazoa</taxon>
        <taxon>Chordata</taxon>
        <taxon>Craniata</taxon>
        <taxon>Vertebrata</taxon>
        <taxon>Euteleostomi</taxon>
        <taxon>Lepidosauria</taxon>
        <taxon>Squamata</taxon>
        <taxon>Bifurcata</taxon>
        <taxon>Unidentata</taxon>
        <taxon>Episquamata</taxon>
        <taxon>Toxicofera</taxon>
        <taxon>Serpentes</taxon>
        <taxon>Henophidia</taxon>
        <taxon>Pythonidae</taxon>
        <taxon>Python</taxon>
    </lineage>
</organism>
<dbReference type="PANTHER" id="PTHR14327:SF1">
    <property type="entry name" value="CATION CHANNEL SPERM-ASSOCIATED AUXILIARY SUBUNIT GAMMA"/>
    <property type="match status" value="1"/>
</dbReference>
<dbReference type="GeneID" id="112542329"/>
<dbReference type="RefSeq" id="XP_025030684.1">
    <property type="nucleotide sequence ID" value="XM_025174916.1"/>
</dbReference>
<feature type="region of interest" description="Disordered" evidence="1">
    <location>
        <begin position="503"/>
        <end position="531"/>
    </location>
</feature>
<dbReference type="InterPro" id="IPR053874">
    <property type="entry name" value="CATSPERG_Ig-like"/>
</dbReference>
<keyword evidence="5" id="KW-1185">Reference proteome</keyword>
<keyword evidence="2" id="KW-0812">Transmembrane</keyword>
<evidence type="ECO:0000256" key="1">
    <source>
        <dbReference type="SAM" id="MobiDB-lite"/>
    </source>
</evidence>
<feature type="transmembrane region" description="Helical" evidence="2">
    <location>
        <begin position="441"/>
        <end position="462"/>
    </location>
</feature>
<feature type="non-terminal residue" evidence="6">
    <location>
        <position position="1"/>
    </location>
</feature>
<sequence>GKDYIRFSHRCPFAALRVVDLPHPQRFTRVEHYRATPPDVLEKTGFHHKKSLTVYQGLVYQLLQLHSLYHRPYADPVHDPTWRWWKKKKIYAEYYNYMASNWKLLGGIHVEMANYVKIYNLIPNNRLPGTIYLDKNTAYTFSVFLTIRTARESMGDTSEENSLHYIWLTVILAHPEYVQAELQRQELISRGSVLYRVTIRDNGLYPRQQLSGKNLLKSSATLKVAHSEMACYHYTSPGPQMRGAATLGIHIGCPPGKRLAFDITYTKNYSIEKNKRYVDCVEPNPEMPCFFFSDVFHPFFLIQDMVTGDSGRFHGSYVFTIIGGGAFSLQNIKYFTPQEMVQYNPNPNSNVSTLIWVRADIEDNATNSEGYSVLSEANSGILWICQEDSPCYDIVPESMVAPDFYFVIKVSNRGVDQTTYCDYALEFIVHIHGLRLSPTRALYLMKISMAVVVGLVILYIIVHIMAPKVQQYCNKTLRKLEEAIAFRAESSLTFSSSFTSQGSLQHLPSEASHGSNPPYPSRTAVPGQGTQ</sequence>
<keyword evidence="2" id="KW-1133">Transmembrane helix</keyword>
<protein>
    <submittedName>
        <fullName evidence="6">Cation channel sperm-associated protein subunit gamma-like</fullName>
    </submittedName>
</protein>
<name>A0A9F5ISF7_PYTBI</name>
<dbReference type="Pfam" id="PF22851">
    <property type="entry name" value="CATSPERG_Ig-like"/>
    <property type="match status" value="1"/>
</dbReference>
<feature type="domain" description="CATSPERG Ig-like" evidence="4">
    <location>
        <begin position="126"/>
        <end position="248"/>
    </location>
</feature>
<dbReference type="OrthoDB" id="9949093at2759"/>
<dbReference type="PANTHER" id="PTHR14327">
    <property type="entry name" value="CATION CHANNEL SPERM-ASSOCIATED PROTEIN SUBUNIT GAMMA"/>
    <property type="match status" value="1"/>
</dbReference>
<gene>
    <name evidence="6" type="primary">LOC112542329</name>
</gene>
<evidence type="ECO:0000313" key="6">
    <source>
        <dbReference type="RefSeq" id="XP_025030684.1"/>
    </source>
</evidence>
<dbReference type="GO" id="GO:0036128">
    <property type="term" value="C:CatSper complex"/>
    <property type="evidence" value="ECO:0007669"/>
    <property type="project" value="InterPro"/>
</dbReference>
<dbReference type="Pfam" id="PF22846">
    <property type="entry name" value="CATSPERG_C"/>
    <property type="match status" value="1"/>
</dbReference>
<proteinExistence type="predicted"/>
<accession>A0A9F5ISF7</accession>